<organism evidence="1 2">
    <name type="scientific">Skermanella stibiiresistens SB22</name>
    <dbReference type="NCBI Taxonomy" id="1385369"/>
    <lineage>
        <taxon>Bacteria</taxon>
        <taxon>Pseudomonadati</taxon>
        <taxon>Pseudomonadota</taxon>
        <taxon>Alphaproteobacteria</taxon>
        <taxon>Rhodospirillales</taxon>
        <taxon>Azospirillaceae</taxon>
        <taxon>Skermanella</taxon>
    </lineage>
</organism>
<comment type="caution">
    <text evidence="1">The sequence shown here is derived from an EMBL/GenBank/DDBJ whole genome shotgun (WGS) entry which is preliminary data.</text>
</comment>
<gene>
    <name evidence="1" type="ORF">N825_33700</name>
</gene>
<dbReference type="EMBL" id="AVFL01000006">
    <property type="protein sequence ID" value="EWY40888.1"/>
    <property type="molecule type" value="Genomic_DNA"/>
</dbReference>
<sequence length="52" mass="5592">MAESSTTKSRLERDCHRALRRRLDEQPGSRAGRGGLVISTGASVGFMATMLA</sequence>
<accession>W9HAK3</accession>
<evidence type="ECO:0000313" key="2">
    <source>
        <dbReference type="Proteomes" id="UP000019486"/>
    </source>
</evidence>
<reference evidence="1 2" key="1">
    <citation type="submission" date="2013-08" db="EMBL/GenBank/DDBJ databases">
        <title>The genome sequence of Skermanella stibiiresistens.</title>
        <authorList>
            <person name="Zhu W."/>
            <person name="Wang G."/>
        </authorList>
    </citation>
    <scope>NUCLEOTIDE SEQUENCE [LARGE SCALE GENOMIC DNA]</scope>
    <source>
        <strain evidence="1 2">SB22</strain>
    </source>
</reference>
<evidence type="ECO:0000313" key="1">
    <source>
        <dbReference type="EMBL" id="EWY40888.1"/>
    </source>
</evidence>
<name>W9HAK3_9PROT</name>
<proteinExistence type="predicted"/>
<dbReference type="AlphaFoldDB" id="W9HAK3"/>
<dbReference type="Proteomes" id="UP000019486">
    <property type="component" value="Unassembled WGS sequence"/>
</dbReference>
<keyword evidence="2" id="KW-1185">Reference proteome</keyword>
<protein>
    <submittedName>
        <fullName evidence="1">Uncharacterized protein</fullName>
    </submittedName>
</protein>